<comment type="caution">
    <text evidence="3">The sequence shown here is derived from an EMBL/GenBank/DDBJ whole genome shotgun (WGS) entry which is preliminary data.</text>
</comment>
<dbReference type="PROSITE" id="PS52050">
    <property type="entry name" value="WYL"/>
    <property type="match status" value="1"/>
</dbReference>
<dbReference type="Pfam" id="PF13280">
    <property type="entry name" value="WYL"/>
    <property type="match status" value="1"/>
</dbReference>
<dbReference type="Proteomes" id="UP000186102">
    <property type="component" value="Unassembled WGS sequence"/>
</dbReference>
<dbReference type="PANTHER" id="PTHR34580">
    <property type="match status" value="1"/>
</dbReference>
<dbReference type="EMBL" id="MLBF01000038">
    <property type="protein sequence ID" value="OLN28877.1"/>
    <property type="molecule type" value="Genomic_DNA"/>
</dbReference>
<evidence type="ECO:0000259" key="1">
    <source>
        <dbReference type="Pfam" id="PF13280"/>
    </source>
</evidence>
<dbReference type="Pfam" id="PF25583">
    <property type="entry name" value="WCX"/>
    <property type="match status" value="1"/>
</dbReference>
<reference evidence="3 4" key="1">
    <citation type="submission" date="2016-09" db="EMBL/GenBank/DDBJ databases">
        <title>Complete genome of Desulfosporosinus sp. OL.</title>
        <authorList>
            <person name="Mardanov A."/>
            <person name="Beletsky A."/>
            <person name="Panova A."/>
            <person name="Karnachuk O."/>
            <person name="Ravin N."/>
        </authorList>
    </citation>
    <scope>NUCLEOTIDE SEQUENCE [LARGE SCALE GENOMIC DNA]</scope>
    <source>
        <strain evidence="3 4">OL</strain>
    </source>
</reference>
<feature type="domain" description="WYL" evidence="1">
    <location>
        <begin position="148"/>
        <end position="209"/>
    </location>
</feature>
<dbReference type="PANTHER" id="PTHR34580:SF1">
    <property type="entry name" value="PROTEIN PAFC"/>
    <property type="match status" value="1"/>
</dbReference>
<evidence type="ECO:0000313" key="3">
    <source>
        <dbReference type="EMBL" id="OLN28877.1"/>
    </source>
</evidence>
<dbReference type="InterPro" id="IPR051534">
    <property type="entry name" value="CBASS_pafABC_assoc_protein"/>
</dbReference>
<accession>A0A1Q8QNG3</accession>
<evidence type="ECO:0000259" key="2">
    <source>
        <dbReference type="Pfam" id="PF25583"/>
    </source>
</evidence>
<gene>
    <name evidence="3" type="ORF">DSOL_3820</name>
</gene>
<name>A0A1Q8QNG3_9FIRM</name>
<feature type="domain" description="WCX" evidence="2">
    <location>
        <begin position="239"/>
        <end position="317"/>
    </location>
</feature>
<protein>
    <submittedName>
        <fullName evidence="3">Transcriptional regulator, DeoR family</fullName>
    </submittedName>
</protein>
<dbReference type="RefSeq" id="WP_075366247.1">
    <property type="nucleotide sequence ID" value="NZ_MLBF01000038.1"/>
</dbReference>
<dbReference type="InterPro" id="IPR026881">
    <property type="entry name" value="WYL_dom"/>
</dbReference>
<proteinExistence type="predicted"/>
<sequence>MNSIERMEKILAFIESHPDGVSGRALADACGVPWGTMKQDLKMLAFSIENSIPLFTDHDEESDEYGEELFQPEVKWFMAAAEKRYTPIHLNVREAVGVLGTLDFLQEENALKEGLREKILSGFELEEEETYRYIKGEFTPIQPIQGKTFPLIETATRNNQRLKIVFNGREITMDPLGIVYYSRLRNWYLVARHGDIIKTFHMNNIQEVKETNELFIYPEGFSLKAWFGPRWGMEYGDLIRVKVRFINRSQTLEKVRKDVAHRVSELTTLDDGSLLFEDNIIGVNEFITWVLGFGSAAEILEPEELRGLILERVRETLKNYSSKRLHTLLHYS</sequence>
<dbReference type="InterPro" id="IPR057727">
    <property type="entry name" value="WCX_dom"/>
</dbReference>
<organism evidence="3 4">
    <name type="scientific">Desulfosporosinus metallidurans</name>
    <dbReference type="NCBI Taxonomy" id="1888891"/>
    <lineage>
        <taxon>Bacteria</taxon>
        <taxon>Bacillati</taxon>
        <taxon>Bacillota</taxon>
        <taxon>Clostridia</taxon>
        <taxon>Eubacteriales</taxon>
        <taxon>Desulfitobacteriaceae</taxon>
        <taxon>Desulfosporosinus</taxon>
    </lineage>
</organism>
<evidence type="ECO:0000313" key="4">
    <source>
        <dbReference type="Proteomes" id="UP000186102"/>
    </source>
</evidence>
<dbReference type="OrthoDB" id="9767131at2"/>
<dbReference type="STRING" id="1888891.DSOL_3820"/>
<dbReference type="AlphaFoldDB" id="A0A1Q8QNG3"/>
<keyword evidence="4" id="KW-1185">Reference proteome</keyword>